<evidence type="ECO:0000256" key="4">
    <source>
        <dbReference type="ARBA" id="ARBA00022827"/>
    </source>
</evidence>
<comment type="similarity">
    <text evidence="2">Belongs to the paxM FAD-dependent monooxygenase family.</text>
</comment>
<dbReference type="PRINTS" id="PR00420">
    <property type="entry name" value="RNGMNOXGNASE"/>
</dbReference>
<dbReference type="SUPFAM" id="SSF51905">
    <property type="entry name" value="FAD/NAD(P)-binding domain"/>
    <property type="match status" value="1"/>
</dbReference>
<proteinExistence type="inferred from homology"/>
<comment type="caution">
    <text evidence="7">The sequence shown here is derived from an EMBL/GenBank/DDBJ whole genome shotgun (WGS) entry which is preliminary data.</text>
</comment>
<keyword evidence="3" id="KW-0285">Flavoprotein</keyword>
<evidence type="ECO:0000313" key="7">
    <source>
        <dbReference type="EMBL" id="KAK5626605.1"/>
    </source>
</evidence>
<comment type="pathway">
    <text evidence="1">Secondary metabolite biosynthesis.</text>
</comment>
<feature type="domain" description="FAD-binding" evidence="6">
    <location>
        <begin position="12"/>
        <end position="369"/>
    </location>
</feature>
<keyword evidence="4" id="KW-0274">FAD</keyword>
<dbReference type="Pfam" id="PF01494">
    <property type="entry name" value="FAD_binding_3"/>
    <property type="match status" value="1"/>
</dbReference>
<dbReference type="Proteomes" id="UP001305414">
    <property type="component" value="Unassembled WGS sequence"/>
</dbReference>
<evidence type="ECO:0000259" key="6">
    <source>
        <dbReference type="Pfam" id="PF01494"/>
    </source>
</evidence>
<accession>A0AAN7U6S2</accession>
<dbReference type="InterPro" id="IPR051104">
    <property type="entry name" value="FAD_monoxygenase"/>
</dbReference>
<sequence length="427" mass="46541">MSEEPSISPIKLAIIGGGLAGVTLANALAQHDHIVVHVYESAPQFSARGAAVGLAVNAQNALHHVLPHASELLENAGGVPMNSTRVMVGAGAYMNQLARDHTGTKQGLVFHRASLLRELLRSLPEDSLHTNKKLNNISEKDGKVEVRFTDDTSMICDAVVGADGIFSTVRDHVLRDLQDNQNDCKASAAGFWDCRNLVPFERAKATLGEQYFETHRQYVWVNDGAVTAHDVCENGNTVQCVICAVEGDPAQDRSRPLTRELLETTLKSSLDRAHTQGMIELLLDQPSPKAYSEWEHKATPTYASGRVCIVGDAAHATTPWQGSGAGLAIEDAMVLAALLARVRSANEIEAAFQAFSDVRQPRCQKVIDSSRETGTIFCGRHPAAGLDPERLNEALTTRWQHIHGLDHDKHKSEALAKFEAYRVTTWP</sequence>
<gene>
    <name evidence="7" type="ORF">RRF57_002320</name>
</gene>
<keyword evidence="5" id="KW-0560">Oxidoreductase</keyword>
<evidence type="ECO:0000256" key="1">
    <source>
        <dbReference type="ARBA" id="ARBA00005179"/>
    </source>
</evidence>
<dbReference type="PANTHER" id="PTHR46720:SF3">
    <property type="entry name" value="FAD-BINDING DOMAIN-CONTAINING PROTEIN-RELATED"/>
    <property type="match status" value="1"/>
</dbReference>
<protein>
    <recommendedName>
        <fullName evidence="6">FAD-binding domain-containing protein</fullName>
    </recommendedName>
</protein>
<reference evidence="7 8" key="1">
    <citation type="submission" date="2023-10" db="EMBL/GenBank/DDBJ databases">
        <title>Draft genome sequence of Xylaria bambusicola isolate GMP-LS, the root and basal stem rot pathogen of sugarcane in Indonesia.</title>
        <authorList>
            <person name="Selvaraj P."/>
            <person name="Muralishankar V."/>
            <person name="Muruganantham S."/>
            <person name="Sp S."/>
            <person name="Haryani S."/>
            <person name="Lau K.J.X."/>
            <person name="Naqvi N.I."/>
        </authorList>
    </citation>
    <scope>NUCLEOTIDE SEQUENCE [LARGE SCALE GENOMIC DNA]</scope>
    <source>
        <strain evidence="7">GMP-LS</strain>
    </source>
</reference>
<name>A0AAN7U6S2_9PEZI</name>
<evidence type="ECO:0000256" key="5">
    <source>
        <dbReference type="ARBA" id="ARBA00023002"/>
    </source>
</evidence>
<organism evidence="7 8">
    <name type="scientific">Xylaria bambusicola</name>
    <dbReference type="NCBI Taxonomy" id="326684"/>
    <lineage>
        <taxon>Eukaryota</taxon>
        <taxon>Fungi</taxon>
        <taxon>Dikarya</taxon>
        <taxon>Ascomycota</taxon>
        <taxon>Pezizomycotina</taxon>
        <taxon>Sordariomycetes</taxon>
        <taxon>Xylariomycetidae</taxon>
        <taxon>Xylariales</taxon>
        <taxon>Xylariaceae</taxon>
        <taxon>Xylaria</taxon>
    </lineage>
</organism>
<evidence type="ECO:0000256" key="2">
    <source>
        <dbReference type="ARBA" id="ARBA00007992"/>
    </source>
</evidence>
<dbReference type="GO" id="GO:0016491">
    <property type="term" value="F:oxidoreductase activity"/>
    <property type="evidence" value="ECO:0007669"/>
    <property type="project" value="UniProtKB-KW"/>
</dbReference>
<dbReference type="GO" id="GO:0044550">
    <property type="term" value="P:secondary metabolite biosynthetic process"/>
    <property type="evidence" value="ECO:0007669"/>
    <property type="project" value="TreeGrafter"/>
</dbReference>
<dbReference type="InterPro" id="IPR036188">
    <property type="entry name" value="FAD/NAD-bd_sf"/>
</dbReference>
<evidence type="ECO:0000256" key="3">
    <source>
        <dbReference type="ARBA" id="ARBA00022630"/>
    </source>
</evidence>
<keyword evidence="8" id="KW-1185">Reference proteome</keyword>
<evidence type="ECO:0000313" key="8">
    <source>
        <dbReference type="Proteomes" id="UP001305414"/>
    </source>
</evidence>
<dbReference type="Gene3D" id="3.50.50.60">
    <property type="entry name" value="FAD/NAD(P)-binding domain"/>
    <property type="match status" value="1"/>
</dbReference>
<dbReference type="EMBL" id="JAWHQM010000003">
    <property type="protein sequence ID" value="KAK5626605.1"/>
    <property type="molecule type" value="Genomic_DNA"/>
</dbReference>
<dbReference type="AlphaFoldDB" id="A0AAN7U6S2"/>
<dbReference type="GO" id="GO:0071949">
    <property type="term" value="F:FAD binding"/>
    <property type="evidence" value="ECO:0007669"/>
    <property type="project" value="InterPro"/>
</dbReference>
<dbReference type="PANTHER" id="PTHR46720">
    <property type="entry name" value="HYDROXYLASE, PUTATIVE (AFU_ORTHOLOGUE AFUA_3G01460)-RELATED"/>
    <property type="match status" value="1"/>
</dbReference>
<dbReference type="InterPro" id="IPR002938">
    <property type="entry name" value="FAD-bd"/>
</dbReference>